<accession>A0A3E2GYD5</accession>
<feature type="signal peptide" evidence="2">
    <location>
        <begin position="1"/>
        <end position="18"/>
    </location>
</feature>
<dbReference type="OrthoDB" id="3597048at2759"/>
<dbReference type="EMBL" id="NCSJ02000284">
    <property type="protein sequence ID" value="RFU26111.1"/>
    <property type="molecule type" value="Genomic_DNA"/>
</dbReference>
<evidence type="ECO:0000313" key="4">
    <source>
        <dbReference type="Proteomes" id="UP000258309"/>
    </source>
</evidence>
<feature type="non-terminal residue" evidence="3">
    <location>
        <position position="245"/>
    </location>
</feature>
<keyword evidence="1" id="KW-0812">Transmembrane</keyword>
<evidence type="ECO:0000256" key="1">
    <source>
        <dbReference type="SAM" id="Phobius"/>
    </source>
</evidence>
<protein>
    <submittedName>
        <fullName evidence="3">Uncharacterized protein</fullName>
    </submittedName>
</protein>
<dbReference type="AlphaFoldDB" id="A0A3E2GYD5"/>
<keyword evidence="1" id="KW-0472">Membrane</keyword>
<proteinExistence type="predicted"/>
<feature type="non-terminal residue" evidence="3">
    <location>
        <position position="1"/>
    </location>
</feature>
<feature type="transmembrane region" description="Helical" evidence="1">
    <location>
        <begin position="107"/>
        <end position="127"/>
    </location>
</feature>
<dbReference type="OMA" id="ISSMVGW"/>
<gene>
    <name evidence="3" type="ORF">B7463_g10225</name>
</gene>
<feature type="chain" id="PRO_5017651207" evidence="2">
    <location>
        <begin position="19"/>
        <end position="245"/>
    </location>
</feature>
<name>A0A3E2GYD5_SCYLI</name>
<reference evidence="3 4" key="1">
    <citation type="submission" date="2018-05" db="EMBL/GenBank/DDBJ databases">
        <title>Draft genome sequence of Scytalidium lignicola DSM 105466, a ubiquitous saprotrophic fungus.</title>
        <authorList>
            <person name="Buettner E."/>
            <person name="Gebauer A.M."/>
            <person name="Hofrichter M."/>
            <person name="Liers C."/>
            <person name="Kellner H."/>
        </authorList>
    </citation>
    <scope>NUCLEOTIDE SEQUENCE [LARGE SCALE GENOMIC DNA]</scope>
    <source>
        <strain evidence="3 4">DSM 105466</strain>
    </source>
</reference>
<keyword evidence="2" id="KW-0732">Signal</keyword>
<dbReference type="Proteomes" id="UP000258309">
    <property type="component" value="Unassembled WGS sequence"/>
</dbReference>
<evidence type="ECO:0000313" key="3">
    <source>
        <dbReference type="EMBL" id="RFU26111.1"/>
    </source>
</evidence>
<sequence length="245" mass="27424">MKLLLLALALCLLMIDSAIELALISSMVGYLHVSGANQYPFLLNDGTSHLINAKPHGLLLNQGHTSNGAAGSSLVLICFGGAIVLWLQHREDRRNSTRRASPLFLGYTVLTILCTLLTLAALAYTFAVTNQTKGQSIDKVLAAQTQGHAYPKDKWTPETWTKALLAMPVTSRGDRHYLQYWLRIMDGWKWNLIPMFLINILVSSLFTLTYFQRRRLSANNYKSGVWEDIDISGRDVEVFSAERPI</sequence>
<evidence type="ECO:0000256" key="2">
    <source>
        <dbReference type="SAM" id="SignalP"/>
    </source>
</evidence>
<comment type="caution">
    <text evidence="3">The sequence shown here is derived from an EMBL/GenBank/DDBJ whole genome shotgun (WGS) entry which is preliminary data.</text>
</comment>
<feature type="transmembrane region" description="Helical" evidence="1">
    <location>
        <begin position="192"/>
        <end position="211"/>
    </location>
</feature>
<organism evidence="3 4">
    <name type="scientific">Scytalidium lignicola</name>
    <name type="common">Hyphomycete</name>
    <dbReference type="NCBI Taxonomy" id="5539"/>
    <lineage>
        <taxon>Eukaryota</taxon>
        <taxon>Fungi</taxon>
        <taxon>Dikarya</taxon>
        <taxon>Ascomycota</taxon>
        <taxon>Pezizomycotina</taxon>
        <taxon>Leotiomycetes</taxon>
        <taxon>Leotiomycetes incertae sedis</taxon>
        <taxon>Scytalidium</taxon>
    </lineage>
</organism>
<keyword evidence="1" id="KW-1133">Transmembrane helix</keyword>
<keyword evidence="4" id="KW-1185">Reference proteome</keyword>
<feature type="transmembrane region" description="Helical" evidence="1">
    <location>
        <begin position="68"/>
        <end position="87"/>
    </location>
</feature>